<evidence type="ECO:0000313" key="1">
    <source>
        <dbReference type="EMBL" id="PUZ46620.1"/>
    </source>
</evidence>
<reference evidence="1 2" key="1">
    <citation type="submission" date="2018-04" db="EMBL/GenBank/DDBJ databases">
        <title>WGS assembly of Panicum hallii var. hallii HAL2.</title>
        <authorList>
            <person name="Lovell J."/>
            <person name="Jenkins J."/>
            <person name="Lowry D."/>
            <person name="Mamidi S."/>
            <person name="Sreedasyam A."/>
            <person name="Weng X."/>
            <person name="Barry K."/>
            <person name="Bonette J."/>
            <person name="Campitelli B."/>
            <person name="Daum C."/>
            <person name="Gordon S."/>
            <person name="Gould B."/>
            <person name="Lipzen A."/>
            <person name="MacQueen A."/>
            <person name="Palacio-Mejia J."/>
            <person name="Plott C."/>
            <person name="Shakirov E."/>
            <person name="Shu S."/>
            <person name="Yoshinaga Y."/>
            <person name="Zane M."/>
            <person name="Rokhsar D."/>
            <person name="Grimwood J."/>
            <person name="Schmutz J."/>
            <person name="Juenger T."/>
        </authorList>
    </citation>
    <scope>NUCLEOTIDE SEQUENCE [LARGE SCALE GENOMIC DNA]</scope>
    <source>
        <strain evidence="2">cv. HAL2</strain>
    </source>
</reference>
<evidence type="ECO:0000313" key="2">
    <source>
        <dbReference type="Proteomes" id="UP000244336"/>
    </source>
</evidence>
<sequence length="50" mass="5049">MALPSSSTRRPKLCCPSGTSCSAATRDMPTCCPSAFLAGALILCNAAESV</sequence>
<protein>
    <submittedName>
        <fullName evidence="1">Uncharacterized protein</fullName>
    </submittedName>
</protein>
<proteinExistence type="predicted"/>
<dbReference type="AlphaFoldDB" id="A0A2T7CTE7"/>
<accession>A0A2T7CTE7</accession>
<dbReference type="Proteomes" id="UP000244336">
    <property type="component" value="Chromosome 7"/>
</dbReference>
<organism evidence="1 2">
    <name type="scientific">Panicum hallii var. hallii</name>
    <dbReference type="NCBI Taxonomy" id="1504633"/>
    <lineage>
        <taxon>Eukaryota</taxon>
        <taxon>Viridiplantae</taxon>
        <taxon>Streptophyta</taxon>
        <taxon>Embryophyta</taxon>
        <taxon>Tracheophyta</taxon>
        <taxon>Spermatophyta</taxon>
        <taxon>Magnoliopsida</taxon>
        <taxon>Liliopsida</taxon>
        <taxon>Poales</taxon>
        <taxon>Poaceae</taxon>
        <taxon>PACMAD clade</taxon>
        <taxon>Panicoideae</taxon>
        <taxon>Panicodae</taxon>
        <taxon>Paniceae</taxon>
        <taxon>Panicinae</taxon>
        <taxon>Panicum</taxon>
        <taxon>Panicum sect. Panicum</taxon>
    </lineage>
</organism>
<dbReference type="Gramene" id="PUZ46620">
    <property type="protein sequence ID" value="PUZ46620"/>
    <property type="gene ID" value="GQ55_7G095900"/>
</dbReference>
<gene>
    <name evidence="1" type="ORF">GQ55_7G095900</name>
</gene>
<keyword evidence="2" id="KW-1185">Reference proteome</keyword>
<dbReference type="EMBL" id="CM009755">
    <property type="protein sequence ID" value="PUZ46620.1"/>
    <property type="molecule type" value="Genomic_DNA"/>
</dbReference>
<name>A0A2T7CTE7_9POAL</name>